<dbReference type="InterPro" id="IPR036097">
    <property type="entry name" value="HisK_dim/P_sf"/>
</dbReference>
<dbReference type="SMART" id="SM00448">
    <property type="entry name" value="REC"/>
    <property type="match status" value="1"/>
</dbReference>
<dbReference type="Pfam" id="PF03707">
    <property type="entry name" value="MHYT"/>
    <property type="match status" value="2"/>
</dbReference>
<protein>
    <submittedName>
        <fullName evidence="8">PAS/PAC sensor hybrid histidine kinase</fullName>
    </submittedName>
</protein>
<feature type="compositionally biased region" description="Low complexity" evidence="4">
    <location>
        <begin position="785"/>
        <end position="803"/>
    </location>
</feature>
<evidence type="ECO:0000259" key="7">
    <source>
        <dbReference type="PROSITE" id="PS50110"/>
    </source>
</evidence>
<dbReference type="InterPro" id="IPR036890">
    <property type="entry name" value="HATPase_C_sf"/>
</dbReference>
<keyword evidence="1 3" id="KW-0597">Phosphoprotein</keyword>
<evidence type="ECO:0000256" key="2">
    <source>
        <dbReference type="ARBA" id="ARBA00023012"/>
    </source>
</evidence>
<gene>
    <name evidence="8" type="ORF">BJ878DRAFT_430141</name>
</gene>
<evidence type="ECO:0000256" key="1">
    <source>
        <dbReference type="ARBA" id="ARBA00022553"/>
    </source>
</evidence>
<dbReference type="Pfam" id="PF02518">
    <property type="entry name" value="HATPase_c"/>
    <property type="match status" value="1"/>
</dbReference>
<keyword evidence="5" id="KW-1133">Transmembrane helix</keyword>
<keyword evidence="2" id="KW-0902">Two-component regulatory system</keyword>
<proteinExistence type="predicted"/>
<dbReference type="SUPFAM" id="SSF52172">
    <property type="entry name" value="CheY-like"/>
    <property type="match status" value="1"/>
</dbReference>
<dbReference type="EMBL" id="MU254426">
    <property type="protein sequence ID" value="KAG9240505.1"/>
    <property type="molecule type" value="Genomic_DNA"/>
</dbReference>
<name>A0A9P7YVG5_9HELO</name>
<keyword evidence="5" id="KW-0812">Transmembrane</keyword>
<accession>A0A9P7YVG5</accession>
<feature type="transmembrane region" description="Helical" evidence="5">
    <location>
        <begin position="268"/>
        <end position="290"/>
    </location>
</feature>
<keyword evidence="9" id="KW-1185">Reference proteome</keyword>
<organism evidence="8 9">
    <name type="scientific">Calycina marina</name>
    <dbReference type="NCBI Taxonomy" id="1763456"/>
    <lineage>
        <taxon>Eukaryota</taxon>
        <taxon>Fungi</taxon>
        <taxon>Dikarya</taxon>
        <taxon>Ascomycota</taxon>
        <taxon>Pezizomycotina</taxon>
        <taxon>Leotiomycetes</taxon>
        <taxon>Helotiales</taxon>
        <taxon>Pezizellaceae</taxon>
        <taxon>Calycina</taxon>
    </lineage>
</organism>
<feature type="transmembrane region" description="Helical" evidence="5">
    <location>
        <begin position="302"/>
        <end position="321"/>
    </location>
</feature>
<dbReference type="Pfam" id="PF00072">
    <property type="entry name" value="Response_reg"/>
    <property type="match status" value="1"/>
</dbReference>
<dbReference type="InterPro" id="IPR004358">
    <property type="entry name" value="Sig_transdc_His_kin-like_C"/>
</dbReference>
<keyword evidence="5" id="KW-0472">Membrane</keyword>
<dbReference type="InterPro" id="IPR005467">
    <property type="entry name" value="His_kinase_dom"/>
</dbReference>
<dbReference type="OrthoDB" id="60033at2759"/>
<sequence length="945" mass="104403">MQVLEPRQVERSYNYFYIGLGFVVAFLGTFTATQLMIQARLSARFSIVLTWLLLISLAFGFCASWSLHFVGMLACTLDVPITLDLGLTIFTGVLAVFFTFVTVGWDILRVSYKGPHGHKREHVAIQPVAHDDMDTRPLLERGDYSGGPLVERLESEPYSYSQLRDIHEGSPNNAASNYRELVSASVVPLVLNEWGAYMTDDNAERGVHSSSAAILFPTLNPPYQSSSQDPAMEAVYDLEGMTYQSCPPYNNAFVATYYGVLGGMSWKAVWMGLLWSLSLTCMHYGGLTAVNIPQGYLTYNPVLAVISALVSWTVCLVGYIYMRNIRAFIGQQILLSAVVASGILTMHSLGMKATTFWTTEPAAPIEERGYPVQLPVAVFTVAILTCMLANGLLAHNATLSRNKLAEIVWTRKELWKTIEQKNSAEAAAAARSAFIALASHEIRTPLHYLQGYSDLLSRTDLNDESRQLLISIQSATKTLSLITNNVLDWSKIESDRDALCRPTAIDMRGILETVIILLPNKEDGNVELMVVVAPNVPETLMLDESYLHRILMNLLSNALKFTTSGYVMLTLEMKNSDLVAIIRDTGAGIPSSFIPKMFEPFSQAETKGSQRGTGLGLSIVNQLLKKMDGTIEVTSQNAADGFDPLKTGTIFTISIPVSASELRQSQRPIDDVLAIIHPGDERKLQGLQHAWNLFGYEVLVVKTIRELFTGLIQPQIKYIWVDPSSFHNSPDCMADLLSHTGYLVLVPYENSDELQEPSGLLMGSHFVSLQKPLLWHTFKSRIESASTSGNTSSNTTPSQTLSTKSSATGGKDTTSRLIVNVLLVEDNKVNQTLGMKMLTTLGYRVMLANDGDEAIRETFKHDSLIDMILMDQSMPIKDGLTATREIRELEKMGQLTRRHPIIAITAVVDAQSKTDFKEAGADDFLSKPLGLKRLEQTLANFSKTV</sequence>
<evidence type="ECO:0000313" key="9">
    <source>
        <dbReference type="Proteomes" id="UP000887226"/>
    </source>
</evidence>
<dbReference type="InterPro" id="IPR001789">
    <property type="entry name" value="Sig_transdc_resp-reg_receiver"/>
</dbReference>
<feature type="modified residue" description="4-aspartylphosphate" evidence="3">
    <location>
        <position position="871"/>
    </location>
</feature>
<dbReference type="GO" id="GO:0000155">
    <property type="term" value="F:phosphorelay sensor kinase activity"/>
    <property type="evidence" value="ECO:0007669"/>
    <property type="project" value="InterPro"/>
</dbReference>
<evidence type="ECO:0000256" key="5">
    <source>
        <dbReference type="SAM" id="Phobius"/>
    </source>
</evidence>
<keyword evidence="8" id="KW-0418">Kinase</keyword>
<feature type="region of interest" description="Disordered" evidence="4">
    <location>
        <begin position="785"/>
        <end position="810"/>
    </location>
</feature>
<dbReference type="Proteomes" id="UP000887226">
    <property type="component" value="Unassembled WGS sequence"/>
</dbReference>
<dbReference type="AlphaFoldDB" id="A0A9P7YVG5"/>
<dbReference type="Pfam" id="PF00512">
    <property type="entry name" value="HisKA"/>
    <property type="match status" value="1"/>
</dbReference>
<dbReference type="CDD" id="cd17546">
    <property type="entry name" value="REC_hyHK_CKI1_RcsC-like"/>
    <property type="match status" value="1"/>
</dbReference>
<evidence type="ECO:0000313" key="8">
    <source>
        <dbReference type="EMBL" id="KAG9240505.1"/>
    </source>
</evidence>
<evidence type="ECO:0000256" key="4">
    <source>
        <dbReference type="SAM" id="MobiDB-lite"/>
    </source>
</evidence>
<dbReference type="InterPro" id="IPR005330">
    <property type="entry name" value="MHYT_dom"/>
</dbReference>
<dbReference type="PANTHER" id="PTHR45339">
    <property type="entry name" value="HYBRID SIGNAL TRANSDUCTION HISTIDINE KINASE J"/>
    <property type="match status" value="1"/>
</dbReference>
<feature type="domain" description="Response regulatory" evidence="7">
    <location>
        <begin position="820"/>
        <end position="942"/>
    </location>
</feature>
<dbReference type="SMART" id="SM00387">
    <property type="entry name" value="HATPase_c"/>
    <property type="match status" value="1"/>
</dbReference>
<dbReference type="Gene3D" id="1.10.287.130">
    <property type="match status" value="1"/>
</dbReference>
<evidence type="ECO:0000256" key="3">
    <source>
        <dbReference type="PROSITE-ProRule" id="PRU00169"/>
    </source>
</evidence>
<dbReference type="Gene3D" id="3.40.50.2300">
    <property type="match status" value="1"/>
</dbReference>
<feature type="domain" description="Histidine kinase" evidence="6">
    <location>
        <begin position="437"/>
        <end position="659"/>
    </location>
</feature>
<dbReference type="InterPro" id="IPR011006">
    <property type="entry name" value="CheY-like_superfamily"/>
</dbReference>
<feature type="transmembrane region" description="Helical" evidence="5">
    <location>
        <begin position="15"/>
        <end position="33"/>
    </location>
</feature>
<keyword evidence="8" id="KW-0808">Transferase</keyword>
<dbReference type="PROSITE" id="PS50110">
    <property type="entry name" value="RESPONSE_REGULATORY"/>
    <property type="match status" value="1"/>
</dbReference>
<dbReference type="InterPro" id="IPR003594">
    <property type="entry name" value="HATPase_dom"/>
</dbReference>
<dbReference type="SMART" id="SM00388">
    <property type="entry name" value="HisKA"/>
    <property type="match status" value="1"/>
</dbReference>
<dbReference type="PRINTS" id="PR00344">
    <property type="entry name" value="BCTRLSENSOR"/>
</dbReference>
<dbReference type="SUPFAM" id="SSF55874">
    <property type="entry name" value="ATPase domain of HSP90 chaperone/DNA topoisomerase II/histidine kinase"/>
    <property type="match status" value="1"/>
</dbReference>
<reference evidence="8" key="1">
    <citation type="journal article" date="2021" name="IMA Fungus">
        <title>Genomic characterization of three marine fungi, including Emericellopsis atlantica sp. nov. with signatures of a generalist lifestyle and marine biomass degradation.</title>
        <authorList>
            <person name="Hagestad O.C."/>
            <person name="Hou L."/>
            <person name="Andersen J.H."/>
            <person name="Hansen E.H."/>
            <person name="Altermark B."/>
            <person name="Li C."/>
            <person name="Kuhnert E."/>
            <person name="Cox R.J."/>
            <person name="Crous P.W."/>
            <person name="Spatafora J.W."/>
            <person name="Lail K."/>
            <person name="Amirebrahimi M."/>
            <person name="Lipzen A."/>
            <person name="Pangilinan J."/>
            <person name="Andreopoulos W."/>
            <person name="Hayes R.D."/>
            <person name="Ng V."/>
            <person name="Grigoriev I.V."/>
            <person name="Jackson S.A."/>
            <person name="Sutton T.D.S."/>
            <person name="Dobson A.D.W."/>
            <person name="Rama T."/>
        </authorList>
    </citation>
    <scope>NUCLEOTIDE SEQUENCE</scope>
    <source>
        <strain evidence="8">TRa3180A</strain>
    </source>
</reference>
<dbReference type="PANTHER" id="PTHR45339:SF1">
    <property type="entry name" value="HYBRID SIGNAL TRANSDUCTION HISTIDINE KINASE J"/>
    <property type="match status" value="1"/>
</dbReference>
<feature type="transmembrane region" description="Helical" evidence="5">
    <location>
        <begin position="333"/>
        <end position="350"/>
    </location>
</feature>
<comment type="caution">
    <text evidence="8">The sequence shown here is derived from an EMBL/GenBank/DDBJ whole genome shotgun (WGS) entry which is preliminary data.</text>
</comment>
<dbReference type="CDD" id="cd00082">
    <property type="entry name" value="HisKA"/>
    <property type="match status" value="1"/>
</dbReference>
<feature type="transmembrane region" description="Helical" evidence="5">
    <location>
        <begin position="87"/>
        <end position="108"/>
    </location>
</feature>
<evidence type="ECO:0000259" key="6">
    <source>
        <dbReference type="PROSITE" id="PS50109"/>
    </source>
</evidence>
<feature type="transmembrane region" description="Helical" evidence="5">
    <location>
        <begin position="45"/>
        <end position="67"/>
    </location>
</feature>
<dbReference type="SUPFAM" id="SSF47384">
    <property type="entry name" value="Homodimeric domain of signal transducing histidine kinase"/>
    <property type="match status" value="1"/>
</dbReference>
<dbReference type="Gene3D" id="3.30.565.10">
    <property type="entry name" value="Histidine kinase-like ATPase, C-terminal domain"/>
    <property type="match status" value="1"/>
</dbReference>
<dbReference type="PROSITE" id="PS50109">
    <property type="entry name" value="HIS_KIN"/>
    <property type="match status" value="1"/>
</dbReference>
<dbReference type="InterPro" id="IPR003661">
    <property type="entry name" value="HisK_dim/P_dom"/>
</dbReference>